<dbReference type="SUPFAM" id="SSF52467">
    <property type="entry name" value="DHS-like NAD/FAD-binding domain"/>
    <property type="match status" value="1"/>
</dbReference>
<evidence type="ECO:0000256" key="13">
    <source>
        <dbReference type="ARBA" id="ARBA00051399"/>
    </source>
</evidence>
<evidence type="ECO:0000259" key="17">
    <source>
        <dbReference type="PROSITE" id="PS50305"/>
    </source>
</evidence>
<dbReference type="InterPro" id="IPR050134">
    <property type="entry name" value="NAD-dep_sirtuin_deacylases"/>
</dbReference>
<evidence type="ECO:0000256" key="16">
    <source>
        <dbReference type="SAM" id="MobiDB-lite"/>
    </source>
</evidence>
<reference evidence="18" key="1">
    <citation type="submission" date="2019-08" db="EMBL/GenBank/DDBJ databases">
        <title>The genome of the North American firefly Photinus pyralis.</title>
        <authorList>
            <consortium name="Photinus pyralis genome working group"/>
            <person name="Fallon T.R."/>
            <person name="Sander Lower S.E."/>
            <person name="Weng J.-K."/>
        </authorList>
    </citation>
    <scope>NUCLEOTIDE SEQUENCE</scope>
    <source>
        <strain evidence="18">TRF0915ILg1</strain>
        <tissue evidence="18">Whole body</tissue>
    </source>
</reference>
<evidence type="ECO:0000256" key="10">
    <source>
        <dbReference type="ARBA" id="ARBA00043038"/>
    </source>
</evidence>
<comment type="cofactor">
    <cofactor evidence="1">
        <name>Zn(2+)</name>
        <dbReference type="ChEBI" id="CHEBI:29105"/>
    </cofactor>
</comment>
<evidence type="ECO:0000256" key="6">
    <source>
        <dbReference type="ARBA" id="ARBA00022833"/>
    </source>
</evidence>
<evidence type="ECO:0000256" key="9">
    <source>
        <dbReference type="ARBA" id="ARBA00041832"/>
    </source>
</evidence>
<dbReference type="EMBL" id="VTPC01090149">
    <property type="protein sequence ID" value="KAF2884616.1"/>
    <property type="molecule type" value="Genomic_DNA"/>
</dbReference>
<feature type="domain" description="Deacetylase sirtuin-type" evidence="17">
    <location>
        <begin position="101"/>
        <end position="348"/>
    </location>
</feature>
<dbReference type="GO" id="GO:0000785">
    <property type="term" value="C:chromatin"/>
    <property type="evidence" value="ECO:0007669"/>
    <property type="project" value="UniProtKB-ARBA"/>
</dbReference>
<feature type="region of interest" description="Disordered" evidence="16">
    <location>
        <begin position="653"/>
        <end position="674"/>
    </location>
</feature>
<dbReference type="PANTHER" id="PTHR11085">
    <property type="entry name" value="NAD-DEPENDENT PROTEIN DEACYLASE SIRTUIN-5, MITOCHONDRIAL-RELATED"/>
    <property type="match status" value="1"/>
</dbReference>
<dbReference type="GO" id="GO:0097372">
    <property type="term" value="F:histone H3K18 deacetylase activity, NAD-dependent"/>
    <property type="evidence" value="ECO:0007669"/>
    <property type="project" value="TreeGrafter"/>
</dbReference>
<dbReference type="Proteomes" id="UP000801492">
    <property type="component" value="Unassembled WGS sequence"/>
</dbReference>
<dbReference type="InterPro" id="IPR029035">
    <property type="entry name" value="DHS-like_NAD/FAD-binding_dom"/>
</dbReference>
<comment type="caution">
    <text evidence="18">The sequence shown here is derived from an EMBL/GenBank/DDBJ whole genome shotgun (WGS) entry which is preliminary data.</text>
</comment>
<evidence type="ECO:0000256" key="5">
    <source>
        <dbReference type="ARBA" id="ARBA00022723"/>
    </source>
</evidence>
<dbReference type="Gene3D" id="2.20.28.200">
    <property type="match status" value="1"/>
</dbReference>
<comment type="catalytic activity">
    <reaction evidence="12">
        <text>N(6)-succinyl-L-lysyl-[protein] + NAD(+) + H2O = 2''-O-succinyl-ADP-D-ribose + nicotinamide + L-lysyl-[protein]</text>
        <dbReference type="Rhea" id="RHEA:47668"/>
        <dbReference type="Rhea" id="RHEA-COMP:9752"/>
        <dbReference type="Rhea" id="RHEA-COMP:11877"/>
        <dbReference type="ChEBI" id="CHEBI:15377"/>
        <dbReference type="ChEBI" id="CHEBI:17154"/>
        <dbReference type="ChEBI" id="CHEBI:29969"/>
        <dbReference type="ChEBI" id="CHEBI:57540"/>
        <dbReference type="ChEBI" id="CHEBI:87830"/>
        <dbReference type="ChEBI" id="CHEBI:87832"/>
    </reaction>
    <physiologicalReaction direction="left-to-right" evidence="12">
        <dbReference type="Rhea" id="RHEA:47669"/>
    </physiologicalReaction>
</comment>
<dbReference type="InterPro" id="IPR003000">
    <property type="entry name" value="Sirtuin"/>
</dbReference>
<dbReference type="FunFam" id="3.40.50.1220:FF:000038">
    <property type="entry name" value="NAD-dependent protein deacetylase sirtuin-6 isoform X2"/>
    <property type="match status" value="1"/>
</dbReference>
<keyword evidence="19" id="KW-1185">Reference proteome</keyword>
<evidence type="ECO:0000313" key="19">
    <source>
        <dbReference type="Proteomes" id="UP000801492"/>
    </source>
</evidence>
<dbReference type="Gene3D" id="3.40.50.1220">
    <property type="entry name" value="TPP-binding domain"/>
    <property type="match status" value="1"/>
</dbReference>
<evidence type="ECO:0000256" key="15">
    <source>
        <dbReference type="PROSITE-ProRule" id="PRU00236"/>
    </source>
</evidence>
<evidence type="ECO:0000256" key="14">
    <source>
        <dbReference type="ARBA" id="ARBA00052763"/>
    </source>
</evidence>
<dbReference type="AlphaFoldDB" id="A0A8K0CFE8"/>
<dbReference type="CDD" id="cd01410">
    <property type="entry name" value="SIRT7"/>
    <property type="match status" value="1"/>
</dbReference>
<evidence type="ECO:0000256" key="4">
    <source>
        <dbReference type="ARBA" id="ARBA00022679"/>
    </source>
</evidence>
<dbReference type="InterPro" id="IPR026590">
    <property type="entry name" value="Ssirtuin_cat_dom"/>
</dbReference>
<feature type="binding site" evidence="15">
    <location>
        <position position="247"/>
    </location>
    <ligand>
        <name>Zn(2+)</name>
        <dbReference type="ChEBI" id="CHEBI:29105"/>
    </ligand>
</feature>
<proteinExistence type="inferred from homology"/>
<name>A0A8K0CFE8_IGNLU</name>
<dbReference type="OrthoDB" id="2919105at2759"/>
<keyword evidence="5 15" id="KW-0479">Metal-binding</keyword>
<comment type="catalytic activity">
    <reaction evidence="11">
        <text>N(6)-decanoyl-L-lysyl-[protein] + NAD(+) + H2O = 2''-O-decanoyl-ADP-D-ribose + nicotinamide + L-lysyl-[protein]</text>
        <dbReference type="Rhea" id="RHEA:70631"/>
        <dbReference type="Rhea" id="RHEA-COMP:9752"/>
        <dbReference type="Rhea" id="RHEA-COMP:17932"/>
        <dbReference type="ChEBI" id="CHEBI:15377"/>
        <dbReference type="ChEBI" id="CHEBI:17154"/>
        <dbReference type="ChEBI" id="CHEBI:29969"/>
        <dbReference type="ChEBI" id="CHEBI:57540"/>
        <dbReference type="ChEBI" id="CHEBI:143222"/>
        <dbReference type="ChEBI" id="CHEBI:189688"/>
    </reaction>
    <physiologicalReaction direction="left-to-right" evidence="11">
        <dbReference type="Rhea" id="RHEA:70632"/>
    </physiologicalReaction>
</comment>
<feature type="binding site" evidence="15">
    <location>
        <position position="214"/>
    </location>
    <ligand>
        <name>Zn(2+)</name>
        <dbReference type="ChEBI" id="CHEBI:29105"/>
    </ligand>
</feature>
<dbReference type="GO" id="GO:0005634">
    <property type="term" value="C:nucleus"/>
    <property type="evidence" value="ECO:0007669"/>
    <property type="project" value="TreeGrafter"/>
</dbReference>
<comment type="catalytic activity">
    <reaction evidence="13">
        <text>N(6)-propanoyl-L-lysyl-[protein] + NAD(+) + H2O = 3''-O-propanoyl-ADP-D-ribose + nicotinamide + L-lysyl-[protein]</text>
        <dbReference type="Rhea" id="RHEA:23500"/>
        <dbReference type="Rhea" id="RHEA-COMP:9752"/>
        <dbReference type="Rhea" id="RHEA-COMP:13758"/>
        <dbReference type="ChEBI" id="CHEBI:15377"/>
        <dbReference type="ChEBI" id="CHEBI:17154"/>
        <dbReference type="ChEBI" id="CHEBI:29969"/>
        <dbReference type="ChEBI" id="CHEBI:57540"/>
        <dbReference type="ChEBI" id="CHEBI:138019"/>
        <dbReference type="ChEBI" id="CHEBI:145015"/>
    </reaction>
    <physiologicalReaction direction="left-to-right" evidence="13">
        <dbReference type="Rhea" id="RHEA:23501"/>
    </physiologicalReaction>
</comment>
<evidence type="ECO:0000256" key="11">
    <source>
        <dbReference type="ARBA" id="ARBA00050237"/>
    </source>
</evidence>
<feature type="active site" description="Proton acceptor" evidence="15">
    <location>
        <position position="206"/>
    </location>
</feature>
<gene>
    <name evidence="18" type="ORF">ILUMI_21552</name>
</gene>
<comment type="similarity">
    <text evidence="8">Belongs to the sirtuin family. Class IV subfamily.</text>
</comment>
<dbReference type="EC" id="2.3.1.286" evidence="2"/>
<dbReference type="GO" id="GO:0140861">
    <property type="term" value="P:DNA repair-dependent chromatin remodeling"/>
    <property type="evidence" value="ECO:0007669"/>
    <property type="project" value="UniProtKB-ARBA"/>
</dbReference>
<feature type="binding site" evidence="15">
    <location>
        <position position="244"/>
    </location>
    <ligand>
        <name>Zn(2+)</name>
        <dbReference type="ChEBI" id="CHEBI:29105"/>
    </ligand>
</feature>
<dbReference type="FunFam" id="2.20.28.200:FF:000002">
    <property type="entry name" value="NAD-dependent deacetylase sirtuin-7"/>
    <property type="match status" value="1"/>
</dbReference>
<keyword evidence="6 15" id="KW-0862">Zinc</keyword>
<evidence type="ECO:0000256" key="7">
    <source>
        <dbReference type="ARBA" id="ARBA00023027"/>
    </source>
</evidence>
<feature type="binding site" evidence="15">
    <location>
        <position position="217"/>
    </location>
    <ligand>
        <name>Zn(2+)</name>
        <dbReference type="ChEBI" id="CHEBI:29105"/>
    </ligand>
</feature>
<organism evidence="18 19">
    <name type="scientific">Ignelater luminosus</name>
    <name type="common">Cucubano</name>
    <name type="synonym">Pyrophorus luminosus</name>
    <dbReference type="NCBI Taxonomy" id="2038154"/>
    <lineage>
        <taxon>Eukaryota</taxon>
        <taxon>Metazoa</taxon>
        <taxon>Ecdysozoa</taxon>
        <taxon>Arthropoda</taxon>
        <taxon>Hexapoda</taxon>
        <taxon>Insecta</taxon>
        <taxon>Pterygota</taxon>
        <taxon>Neoptera</taxon>
        <taxon>Endopterygota</taxon>
        <taxon>Coleoptera</taxon>
        <taxon>Polyphaga</taxon>
        <taxon>Elateriformia</taxon>
        <taxon>Elateroidea</taxon>
        <taxon>Elateridae</taxon>
        <taxon>Agrypninae</taxon>
        <taxon>Pyrophorini</taxon>
        <taxon>Ignelater</taxon>
    </lineage>
</organism>
<evidence type="ECO:0000256" key="2">
    <source>
        <dbReference type="ARBA" id="ARBA00012928"/>
    </source>
</evidence>
<keyword evidence="3" id="KW-0597">Phosphoprotein</keyword>
<dbReference type="GO" id="GO:0010468">
    <property type="term" value="P:regulation of gene expression"/>
    <property type="evidence" value="ECO:0007669"/>
    <property type="project" value="UniProtKB-ARBA"/>
</dbReference>
<comment type="catalytic activity">
    <reaction evidence="14">
        <text>N(6)-glutaryl-L-lysyl-[protein] + NAD(+) + H2O = 2''-O-glutaryl-ADP-D-ribose + nicotinamide + L-lysyl-[protein]</text>
        <dbReference type="Rhea" id="RHEA:47664"/>
        <dbReference type="Rhea" id="RHEA-COMP:9752"/>
        <dbReference type="Rhea" id="RHEA-COMP:11875"/>
        <dbReference type="ChEBI" id="CHEBI:15377"/>
        <dbReference type="ChEBI" id="CHEBI:17154"/>
        <dbReference type="ChEBI" id="CHEBI:29969"/>
        <dbReference type="ChEBI" id="CHEBI:57540"/>
        <dbReference type="ChEBI" id="CHEBI:87828"/>
        <dbReference type="ChEBI" id="CHEBI:87829"/>
    </reaction>
    <physiologicalReaction direction="left-to-right" evidence="14">
        <dbReference type="Rhea" id="RHEA:47665"/>
    </physiologicalReaction>
</comment>
<protein>
    <recommendedName>
        <fullName evidence="2">protein acetyllysine N-acetyltransferase</fullName>
        <ecNumber evidence="2">2.3.1.286</ecNumber>
    </recommendedName>
    <alternativeName>
        <fullName evidence="10">Regulatory protein SIR2 homolog 7</fullName>
    </alternativeName>
    <alternativeName>
        <fullName evidence="9">SIR2-like protein 7</fullName>
    </alternativeName>
</protein>
<dbReference type="Pfam" id="PF02146">
    <property type="entry name" value="SIR2"/>
    <property type="match status" value="1"/>
</dbReference>
<evidence type="ECO:0000256" key="8">
    <source>
        <dbReference type="ARBA" id="ARBA00038170"/>
    </source>
</evidence>
<evidence type="ECO:0000256" key="12">
    <source>
        <dbReference type="ARBA" id="ARBA00051105"/>
    </source>
</evidence>
<evidence type="ECO:0000313" key="18">
    <source>
        <dbReference type="EMBL" id="KAF2884616.1"/>
    </source>
</evidence>
<dbReference type="PROSITE" id="PS50305">
    <property type="entry name" value="SIRTUIN"/>
    <property type="match status" value="1"/>
</dbReference>
<evidence type="ECO:0000256" key="3">
    <source>
        <dbReference type="ARBA" id="ARBA00022553"/>
    </source>
</evidence>
<dbReference type="GO" id="GO:0046872">
    <property type="term" value="F:metal ion binding"/>
    <property type="evidence" value="ECO:0007669"/>
    <property type="project" value="UniProtKB-KW"/>
</dbReference>
<dbReference type="GO" id="GO:0035861">
    <property type="term" value="C:site of double-strand break"/>
    <property type="evidence" value="ECO:0007669"/>
    <property type="project" value="UniProtKB-ARBA"/>
</dbReference>
<keyword evidence="7" id="KW-0520">NAD</keyword>
<accession>A0A8K0CFE8</accession>
<evidence type="ECO:0000256" key="1">
    <source>
        <dbReference type="ARBA" id="ARBA00001947"/>
    </source>
</evidence>
<dbReference type="GO" id="GO:0070403">
    <property type="term" value="F:NAD+ binding"/>
    <property type="evidence" value="ECO:0007669"/>
    <property type="project" value="InterPro"/>
</dbReference>
<feature type="compositionally biased region" description="Basic and acidic residues" evidence="16">
    <location>
        <begin position="657"/>
        <end position="674"/>
    </location>
</feature>
<sequence length="698" mass="80131">MEVTLPDAADDTSMDMDIESATTGCRFPRRHSVKSKKFCAKEERNASIKRVSLILQKAEDQRTLEEAQMLRQCSEAVEEVQLRWKKRDEAKRRLEEFEEPIEVLREKCQILAQAIAQSQHLVCYTGAGISTAARIPDYRGPNGIWTRLQQGKDIGNHDLSLAEPTYTHMALSQLYHQNILKYVVSQNCDGLHLRSGLPRNALSELHGNMYIEVCKACKPAREYWRLFDVTENTARYSHKTMRRCYICNEPLVDTIVHFGERGTLQWPLNWSGASKNAQKATTILCLGSSLKVLKRYPWLWQMDKPVKKRPNLYIVNLQWTPKDDCANIKIHGKCDDVMRIVMNFLGVNVNGYDRLKDPIFYHATPLCDEELHTTTQPLLKCGDGNLSNIDTSEEKCNSPKDDSDETVNSMLHSPELKIQSVSPNCDITCNTHDSINDKLSDSGSSNYLNNDNSDDVSVHLNNSDKSIQNEQLNVRKCSFSIDSILHNDSKLDNTRKENQFGGIYNDVEISSNFLNNGIILPQNYHAFVAYCRFTEAFLLQNPLLSYQDMLYYPYQTSFLYSGLHSIINPLPHLNSNLNHNRLNTSDAKSLDNNKIVKENENPETFPCKFCSKEFKSVSCLFYVKTDPVFVKQESVKLEKKPLICLCCDYFTDEDDENSKKEKNEKEDIENNDKEQIKVKIQAGWFGKGYRKIKKTRKK</sequence>
<dbReference type="PANTHER" id="PTHR11085:SF1">
    <property type="entry name" value="NAD-DEPENDENT PROTEIN DEACETYLASE SIRTUIN-7"/>
    <property type="match status" value="1"/>
</dbReference>
<keyword evidence="4" id="KW-0808">Transferase</keyword>